<sequence>MGTSEQSDPVGQAKSRYDPALPTGYDWRRHRRFILSGGGYKAECRRRNWFLELLNPVPYVVVRDIAIGGIGILGAIRLKEGDELVITIPSGEKLRGLVVRSQPDPLFPKLYRTGIRLHRYPTAELFARWQSYIQPQDKADFDHECQVLKQVRGA</sequence>
<protein>
    <recommendedName>
        <fullName evidence="3">PilZ domain-containing protein</fullName>
    </recommendedName>
</protein>
<organism evidence="1 2">
    <name type="scientific">Aeromonas veronii</name>
    <dbReference type="NCBI Taxonomy" id="654"/>
    <lineage>
        <taxon>Bacteria</taxon>
        <taxon>Pseudomonadati</taxon>
        <taxon>Pseudomonadota</taxon>
        <taxon>Gammaproteobacteria</taxon>
        <taxon>Aeromonadales</taxon>
        <taxon>Aeromonadaceae</taxon>
        <taxon>Aeromonas</taxon>
    </lineage>
</organism>
<dbReference type="Proteomes" id="UP000241986">
    <property type="component" value="Unassembled WGS sequence"/>
</dbReference>
<dbReference type="AlphaFoldDB" id="A0A1Q8F5S2"/>
<dbReference type="OrthoDB" id="9907627at2"/>
<proteinExistence type="predicted"/>
<name>A0A1Q8F5S2_AERVE</name>
<dbReference type="RefSeq" id="WP_058056875.1">
    <property type="nucleotide sequence ID" value="NZ_CAWMVB010000013.1"/>
</dbReference>
<dbReference type="EMBL" id="PZKL01000017">
    <property type="protein sequence ID" value="PTH81773.1"/>
    <property type="molecule type" value="Genomic_DNA"/>
</dbReference>
<gene>
    <name evidence="1" type="ORF">DAA48_08140</name>
</gene>
<evidence type="ECO:0000313" key="1">
    <source>
        <dbReference type="EMBL" id="PTH81773.1"/>
    </source>
</evidence>
<comment type="caution">
    <text evidence="1">The sequence shown here is derived from an EMBL/GenBank/DDBJ whole genome shotgun (WGS) entry which is preliminary data.</text>
</comment>
<reference evidence="1 2" key="1">
    <citation type="submission" date="2018-03" db="EMBL/GenBank/DDBJ databases">
        <title>Aeromonas veronii whole genome sequencing and analysis.</title>
        <authorList>
            <person name="Xie H."/>
            <person name="Liu T."/>
            <person name="Wang K."/>
        </authorList>
    </citation>
    <scope>NUCLEOTIDE SEQUENCE [LARGE SCALE GENOMIC DNA]</scope>
    <source>
        <strain evidence="1 2">XH.VA.1</strain>
    </source>
</reference>
<accession>A0A1Q8F5S2</accession>
<evidence type="ECO:0008006" key="3">
    <source>
        <dbReference type="Google" id="ProtNLM"/>
    </source>
</evidence>
<evidence type="ECO:0000313" key="2">
    <source>
        <dbReference type="Proteomes" id="UP000241986"/>
    </source>
</evidence>